<evidence type="ECO:0000259" key="2">
    <source>
        <dbReference type="SMART" id="SM00834"/>
    </source>
</evidence>
<gene>
    <name evidence="3" type="ORF">I4641_17930</name>
</gene>
<accession>A0A964BU14</accession>
<sequence length="96" mass="10871">MPLYEYRCNPCGEFEAWRTMAESNAPINCPNCNQAAIKIFSAPNINLNSGSFGAIARSQSSEPRLVKREQREPAKPRYQTSTSNRPWMVSHAPERL</sequence>
<dbReference type="RefSeq" id="WP_229641957.1">
    <property type="nucleotide sequence ID" value="NZ_JADWDC010000056.1"/>
</dbReference>
<dbReference type="EMBL" id="JADWDC010000056">
    <property type="protein sequence ID" value="MCC0178851.1"/>
    <property type="molecule type" value="Genomic_DNA"/>
</dbReference>
<name>A0A964BU14_9CYAN</name>
<feature type="domain" description="Putative regulatory protein FmdB zinc ribbon" evidence="2">
    <location>
        <begin position="1"/>
        <end position="41"/>
    </location>
</feature>
<evidence type="ECO:0000256" key="1">
    <source>
        <dbReference type="SAM" id="MobiDB-lite"/>
    </source>
</evidence>
<protein>
    <submittedName>
        <fullName evidence="3">Zinc ribbon domain-containing protein</fullName>
    </submittedName>
</protein>
<dbReference type="Proteomes" id="UP000729733">
    <property type="component" value="Unassembled WGS sequence"/>
</dbReference>
<dbReference type="AlphaFoldDB" id="A0A964BU14"/>
<evidence type="ECO:0000313" key="4">
    <source>
        <dbReference type="Proteomes" id="UP000729733"/>
    </source>
</evidence>
<organism evidence="3 4">
    <name type="scientific">Waterburya agarophytonicola KI4</name>
    <dbReference type="NCBI Taxonomy" id="2874699"/>
    <lineage>
        <taxon>Bacteria</taxon>
        <taxon>Bacillati</taxon>
        <taxon>Cyanobacteriota</taxon>
        <taxon>Cyanophyceae</taxon>
        <taxon>Pleurocapsales</taxon>
        <taxon>Hyellaceae</taxon>
        <taxon>Waterburya</taxon>
        <taxon>Waterburya agarophytonicola</taxon>
    </lineage>
</organism>
<dbReference type="SMART" id="SM00834">
    <property type="entry name" value="CxxC_CXXC_SSSS"/>
    <property type="match status" value="1"/>
</dbReference>
<dbReference type="NCBIfam" id="TIGR02605">
    <property type="entry name" value="CxxC_CxxC_SSSS"/>
    <property type="match status" value="1"/>
</dbReference>
<keyword evidence="4" id="KW-1185">Reference proteome</keyword>
<dbReference type="InterPro" id="IPR013429">
    <property type="entry name" value="Regulatory_FmdB_Zinc_ribbon"/>
</dbReference>
<feature type="region of interest" description="Disordered" evidence="1">
    <location>
        <begin position="58"/>
        <end position="96"/>
    </location>
</feature>
<feature type="compositionally biased region" description="Basic and acidic residues" evidence="1">
    <location>
        <begin position="64"/>
        <end position="75"/>
    </location>
</feature>
<comment type="caution">
    <text evidence="3">The sequence shown here is derived from an EMBL/GenBank/DDBJ whole genome shotgun (WGS) entry which is preliminary data.</text>
</comment>
<reference evidence="3" key="1">
    <citation type="journal article" date="2021" name="Antonie Van Leeuwenhoek">
        <title>Draft genome and description of Waterburya agarophytonicola gen. nov. sp. nov. (Pleurocapsales, Cyanobacteria): a seaweed symbiont.</title>
        <authorList>
            <person name="Bonthond G."/>
            <person name="Shalygin S."/>
            <person name="Bayer T."/>
            <person name="Weinberger F."/>
        </authorList>
    </citation>
    <scope>NUCLEOTIDE SEQUENCE</scope>
    <source>
        <strain evidence="3">KI4</strain>
    </source>
</reference>
<dbReference type="Pfam" id="PF09723">
    <property type="entry name" value="Zn_ribbon_8"/>
    <property type="match status" value="1"/>
</dbReference>
<proteinExistence type="predicted"/>
<evidence type="ECO:0000313" key="3">
    <source>
        <dbReference type="EMBL" id="MCC0178851.1"/>
    </source>
</evidence>